<dbReference type="EMBL" id="JAIWYP010000004">
    <property type="protein sequence ID" value="KAH3833944.1"/>
    <property type="molecule type" value="Genomic_DNA"/>
</dbReference>
<gene>
    <name evidence="1" type="ORF">DPMN_107257</name>
    <name evidence="2" type="ORF">DPMN_107260</name>
</gene>
<keyword evidence="3" id="KW-1185">Reference proteome</keyword>
<dbReference type="EMBL" id="JAIWYP010000004">
    <property type="protein sequence ID" value="KAH3833941.1"/>
    <property type="molecule type" value="Genomic_DNA"/>
</dbReference>
<name>A0A9D4K6R2_DREPO</name>
<evidence type="ECO:0000313" key="2">
    <source>
        <dbReference type="EMBL" id="KAH3833944.1"/>
    </source>
</evidence>
<accession>A0A9D4K6R2</accession>
<reference evidence="2" key="2">
    <citation type="submission" date="2020-11" db="EMBL/GenBank/DDBJ databases">
        <authorList>
            <person name="McCartney M.A."/>
            <person name="Auch B."/>
            <person name="Kono T."/>
            <person name="Mallez S."/>
            <person name="Becker A."/>
            <person name="Gohl D.M."/>
            <person name="Silverstein K.A.T."/>
            <person name="Koren S."/>
            <person name="Bechman K.B."/>
            <person name="Herman A."/>
            <person name="Abrahante J.E."/>
            <person name="Garbe J."/>
        </authorList>
    </citation>
    <scope>NUCLEOTIDE SEQUENCE</scope>
    <source>
        <strain evidence="2">Duluth1</strain>
        <tissue evidence="2">Whole animal</tissue>
    </source>
</reference>
<protein>
    <submittedName>
        <fullName evidence="2">Uncharacterized protein</fullName>
    </submittedName>
</protein>
<organism evidence="2 3">
    <name type="scientific">Dreissena polymorpha</name>
    <name type="common">Zebra mussel</name>
    <name type="synonym">Mytilus polymorpha</name>
    <dbReference type="NCBI Taxonomy" id="45954"/>
    <lineage>
        <taxon>Eukaryota</taxon>
        <taxon>Metazoa</taxon>
        <taxon>Spiralia</taxon>
        <taxon>Lophotrochozoa</taxon>
        <taxon>Mollusca</taxon>
        <taxon>Bivalvia</taxon>
        <taxon>Autobranchia</taxon>
        <taxon>Heteroconchia</taxon>
        <taxon>Euheterodonta</taxon>
        <taxon>Imparidentia</taxon>
        <taxon>Neoheterodontei</taxon>
        <taxon>Myida</taxon>
        <taxon>Dreissenoidea</taxon>
        <taxon>Dreissenidae</taxon>
        <taxon>Dreissena</taxon>
    </lineage>
</organism>
<sequence length="66" mass="7403">MWSSSAVPQSTNKFTPNHFVPLIKKKTVESDEIIQIADETMPVDLEQNKNKPVIIQGTKTEKGTSF</sequence>
<comment type="caution">
    <text evidence="2">The sequence shown here is derived from an EMBL/GenBank/DDBJ whole genome shotgun (WGS) entry which is preliminary data.</text>
</comment>
<dbReference type="Proteomes" id="UP000828390">
    <property type="component" value="Unassembled WGS sequence"/>
</dbReference>
<evidence type="ECO:0000313" key="3">
    <source>
        <dbReference type="Proteomes" id="UP000828390"/>
    </source>
</evidence>
<dbReference type="AlphaFoldDB" id="A0A9D4K6R2"/>
<evidence type="ECO:0000313" key="1">
    <source>
        <dbReference type="EMBL" id="KAH3833941.1"/>
    </source>
</evidence>
<proteinExistence type="predicted"/>
<reference evidence="2" key="1">
    <citation type="journal article" date="2019" name="bioRxiv">
        <title>The Genome of the Zebra Mussel, Dreissena polymorpha: A Resource for Invasive Species Research.</title>
        <authorList>
            <person name="McCartney M.A."/>
            <person name="Auch B."/>
            <person name="Kono T."/>
            <person name="Mallez S."/>
            <person name="Zhang Y."/>
            <person name="Obille A."/>
            <person name="Becker A."/>
            <person name="Abrahante J.E."/>
            <person name="Garbe J."/>
            <person name="Badalamenti J.P."/>
            <person name="Herman A."/>
            <person name="Mangelson H."/>
            <person name="Liachko I."/>
            <person name="Sullivan S."/>
            <person name="Sone E.D."/>
            <person name="Koren S."/>
            <person name="Silverstein K.A.T."/>
            <person name="Beckman K.B."/>
            <person name="Gohl D.M."/>
        </authorList>
    </citation>
    <scope>NUCLEOTIDE SEQUENCE</scope>
    <source>
        <strain evidence="2">Duluth1</strain>
        <tissue evidence="2">Whole animal</tissue>
    </source>
</reference>